<proteinExistence type="predicted"/>
<dbReference type="EMBL" id="LR633967">
    <property type="protein sequence ID" value="VUX55787.1"/>
    <property type="molecule type" value="Genomic_DNA"/>
</dbReference>
<sequence>MRKSIFFVTLVCLLAGLAPPAQAQDDGNHDRFNDRYRFYAGGFFPSVDTEIAINGTNVTPPPINVEDVLGVEDSNSVTWGGVQWHVSRRNSLELEFFELNRDGFINLVPNPVEVGDLIIESGSINTAFDVAVGRLTYGFSVVRTERMDVQLKGGLHIADLSVALQLSGAVCDVSMGEMLPGCPAGQTPPTESANVTAPLPHFGGTFAYAITPTIAVNLQVIGFALELDNIDGSLVEIDADIAWQPWQNFGFGAGLRYFNTEVKSTGSELNGKFELEYFGPIFYVQATF</sequence>
<accession>A0A7D9D1T1</accession>
<reference evidence="2" key="1">
    <citation type="submission" date="2019-07" db="EMBL/GenBank/DDBJ databases">
        <authorList>
            <person name="Weber M."/>
            <person name="Kostadinov I."/>
            <person name="Kostadinov D I."/>
        </authorList>
    </citation>
    <scope>NUCLEOTIDE SEQUENCE</scope>
    <source>
        <strain evidence="2">Gfbio:sag-sample-m06:053724c1-46a9-4a36-b237-ea2bf867836b</strain>
    </source>
</reference>
<keyword evidence="1" id="KW-0732">Signal</keyword>
<evidence type="ECO:0008006" key="3">
    <source>
        <dbReference type="Google" id="ProtNLM"/>
    </source>
</evidence>
<dbReference type="AlphaFoldDB" id="A0A7D9D1T1"/>
<evidence type="ECO:0000313" key="2">
    <source>
        <dbReference type="EMBL" id="VUX55787.1"/>
    </source>
</evidence>
<evidence type="ECO:0000256" key="1">
    <source>
        <dbReference type="SAM" id="SignalP"/>
    </source>
</evidence>
<feature type="chain" id="PRO_5028035599" description="Outer membrane protein beta-barrel domain-containing protein" evidence="1">
    <location>
        <begin position="24"/>
        <end position="288"/>
    </location>
</feature>
<feature type="signal peptide" evidence="1">
    <location>
        <begin position="1"/>
        <end position="23"/>
    </location>
</feature>
<name>A0A7D9D1T1_9GAMM</name>
<gene>
    <name evidence="2" type="ORF">JTBM06_V1_110016</name>
</gene>
<organism evidence="2">
    <name type="scientific">uncultured Woeseiaceae bacterium</name>
    <dbReference type="NCBI Taxonomy" id="1983305"/>
    <lineage>
        <taxon>Bacteria</taxon>
        <taxon>Pseudomonadati</taxon>
        <taxon>Pseudomonadota</taxon>
        <taxon>Gammaproteobacteria</taxon>
        <taxon>Woeseiales</taxon>
        <taxon>Woeseiaceae</taxon>
        <taxon>environmental samples</taxon>
    </lineage>
</organism>
<protein>
    <recommendedName>
        <fullName evidence="3">Outer membrane protein beta-barrel domain-containing protein</fullName>
    </recommendedName>
</protein>